<keyword evidence="1" id="KW-0456">Lyase</keyword>
<dbReference type="InterPro" id="IPR006680">
    <property type="entry name" value="Amidohydro-rel"/>
</dbReference>
<dbReference type="PANTHER" id="PTHR21240">
    <property type="entry name" value="2-AMINO-3-CARBOXYLMUCONATE-6-SEMIALDEHYDE DECARBOXYLASE"/>
    <property type="match status" value="1"/>
</dbReference>
<evidence type="ECO:0000313" key="4">
    <source>
        <dbReference type="Proteomes" id="UP000245369"/>
    </source>
</evidence>
<evidence type="ECO:0000313" key="3">
    <source>
        <dbReference type="EMBL" id="AWN20669.1"/>
    </source>
</evidence>
<evidence type="ECO:0000259" key="2">
    <source>
        <dbReference type="Pfam" id="PF04909"/>
    </source>
</evidence>
<dbReference type="RefSeq" id="WP_002963422.1">
    <property type="nucleotide sequence ID" value="NZ_CP029490.1"/>
</dbReference>
<gene>
    <name evidence="3" type="ORF">DK182_04595</name>
</gene>
<keyword evidence="4" id="KW-1185">Reference proteome</keyword>
<dbReference type="Proteomes" id="UP000245369">
    <property type="component" value="Chromosome"/>
</dbReference>
<dbReference type="InterPro" id="IPR032465">
    <property type="entry name" value="ACMSD"/>
</dbReference>
<sequence>MTKIDVFAHVLLPDFYRKMLEIDGDLPKKMPFIKNPVLMNMAERRRTMPADTKQIISYVNPNPEDYLEAEVAAQLVREANAELLSTVRENSDIFAGGVAMLPMNNIPEALDIIENFVQANSEILGVQLFTRRLGKSLADQEFRPIFEALAKFDLPVWLHPVFDSRKPDNNIIFSWEYEQTQAMLQLVQAGYFQDFPDLKVIVHHAGVMAPYFAGRIERILPADQAADFKKFYVATALLGNTKALELCLDYFGLDKVLFGTDAPLGILPAGATEEINQAIEALPISPVDKADIFSNNTKALLNLATVRKLSR</sequence>
<protein>
    <submittedName>
        <fullName evidence="3">Amidohydrolase</fullName>
    </submittedName>
</protein>
<dbReference type="PANTHER" id="PTHR21240:SF28">
    <property type="entry name" value="ISO-OROTATE DECARBOXYLASE (EUROFUNG)"/>
    <property type="match status" value="1"/>
</dbReference>
<dbReference type="EMBL" id="CP029490">
    <property type="protein sequence ID" value="AWN20669.1"/>
    <property type="molecule type" value="Genomic_DNA"/>
</dbReference>
<proteinExistence type="predicted"/>
<name>A0ABN5LS92_9STRE</name>
<feature type="domain" description="Amidohydrolase-related" evidence="2">
    <location>
        <begin position="34"/>
        <end position="303"/>
    </location>
</feature>
<accession>A0ABN5LS92</accession>
<evidence type="ECO:0000256" key="1">
    <source>
        <dbReference type="ARBA" id="ARBA00023239"/>
    </source>
</evidence>
<dbReference type="InterPro" id="IPR032466">
    <property type="entry name" value="Metal_Hydrolase"/>
</dbReference>
<dbReference type="Gene3D" id="3.20.20.140">
    <property type="entry name" value="Metal-dependent hydrolases"/>
    <property type="match status" value="1"/>
</dbReference>
<dbReference type="SUPFAM" id="SSF51556">
    <property type="entry name" value="Metallo-dependent hydrolases"/>
    <property type="match status" value="1"/>
</dbReference>
<organism evidence="3 4">
    <name type="scientific">Streptococcus sobrinus</name>
    <dbReference type="NCBI Taxonomy" id="1310"/>
    <lineage>
        <taxon>Bacteria</taxon>
        <taxon>Bacillati</taxon>
        <taxon>Bacillota</taxon>
        <taxon>Bacilli</taxon>
        <taxon>Lactobacillales</taxon>
        <taxon>Streptococcaceae</taxon>
        <taxon>Streptococcus</taxon>
    </lineage>
</organism>
<dbReference type="Pfam" id="PF04909">
    <property type="entry name" value="Amidohydro_2"/>
    <property type="match status" value="1"/>
</dbReference>
<reference evidence="3 4" key="1">
    <citation type="submission" date="2018-05" db="EMBL/GenBank/DDBJ databases">
        <title>Complete genome sequences of Streptococcus sobrinus.</title>
        <authorList>
            <person name="Sales M."/>
            <person name="Jensen P.A."/>
        </authorList>
    </citation>
    <scope>NUCLEOTIDE SEQUENCE [LARGE SCALE GENOMIC DNA]</scope>
    <source>
        <strain evidence="3 4">SL1</strain>
    </source>
</reference>
<dbReference type="GeneID" id="93923794"/>